<evidence type="ECO:0000313" key="1">
    <source>
        <dbReference type="EMBL" id="KZT59567.1"/>
    </source>
</evidence>
<keyword evidence="2" id="KW-1185">Reference proteome</keyword>
<dbReference type="Proteomes" id="UP000076842">
    <property type="component" value="Unassembled WGS sequence"/>
</dbReference>
<reference evidence="1 2" key="1">
    <citation type="journal article" date="2016" name="Mol. Biol. Evol.">
        <title>Comparative Genomics of Early-Diverging Mushroom-Forming Fungi Provides Insights into the Origins of Lignocellulose Decay Capabilities.</title>
        <authorList>
            <person name="Nagy L.G."/>
            <person name="Riley R."/>
            <person name="Tritt A."/>
            <person name="Adam C."/>
            <person name="Daum C."/>
            <person name="Floudas D."/>
            <person name="Sun H."/>
            <person name="Yadav J.S."/>
            <person name="Pangilinan J."/>
            <person name="Larsson K.H."/>
            <person name="Matsuura K."/>
            <person name="Barry K."/>
            <person name="Labutti K."/>
            <person name="Kuo R."/>
            <person name="Ohm R.A."/>
            <person name="Bhattacharya S.S."/>
            <person name="Shirouzu T."/>
            <person name="Yoshinaga Y."/>
            <person name="Martin F.M."/>
            <person name="Grigoriev I.V."/>
            <person name="Hibbett D.S."/>
        </authorList>
    </citation>
    <scope>NUCLEOTIDE SEQUENCE [LARGE SCALE GENOMIC DNA]</scope>
    <source>
        <strain evidence="1 2">HHB12733</strain>
    </source>
</reference>
<dbReference type="AlphaFoldDB" id="A0A165HPK3"/>
<sequence>MFVPPSFSLTTLWPLSTLCNPNRTEPTQSKPVRPPSTAIHSLQYVLLIQPLQLPRSNDPTIPSLANPPRAPSRAVDDMLGSAYSAPPSVQVLPLSFFTPLRCAVSVDWAQLRQTDDFSIPSSSCPWYALLFDHTSAFLLLRSQITVVTATNSNISQPV</sequence>
<dbReference type="EMBL" id="KV423939">
    <property type="protein sequence ID" value="KZT59567.1"/>
    <property type="molecule type" value="Genomic_DNA"/>
</dbReference>
<gene>
    <name evidence="1" type="ORF">CALCODRAFT_187060</name>
</gene>
<evidence type="ECO:0000313" key="2">
    <source>
        <dbReference type="Proteomes" id="UP000076842"/>
    </source>
</evidence>
<organism evidence="1 2">
    <name type="scientific">Calocera cornea HHB12733</name>
    <dbReference type="NCBI Taxonomy" id="1353952"/>
    <lineage>
        <taxon>Eukaryota</taxon>
        <taxon>Fungi</taxon>
        <taxon>Dikarya</taxon>
        <taxon>Basidiomycota</taxon>
        <taxon>Agaricomycotina</taxon>
        <taxon>Dacrymycetes</taxon>
        <taxon>Dacrymycetales</taxon>
        <taxon>Dacrymycetaceae</taxon>
        <taxon>Calocera</taxon>
    </lineage>
</organism>
<accession>A0A165HPK3</accession>
<protein>
    <submittedName>
        <fullName evidence="1">Uncharacterized protein</fullName>
    </submittedName>
</protein>
<proteinExistence type="predicted"/>
<dbReference type="InParanoid" id="A0A165HPK3"/>
<name>A0A165HPK3_9BASI</name>